<organism evidence="2 3">
    <name type="scientific">Flavobacterium tiangeerense</name>
    <dbReference type="NCBI Taxonomy" id="459471"/>
    <lineage>
        <taxon>Bacteria</taxon>
        <taxon>Pseudomonadati</taxon>
        <taxon>Bacteroidota</taxon>
        <taxon>Flavobacteriia</taxon>
        <taxon>Flavobacteriales</taxon>
        <taxon>Flavobacteriaceae</taxon>
        <taxon>Flavobacterium</taxon>
    </lineage>
</organism>
<dbReference type="Proteomes" id="UP000317519">
    <property type="component" value="Unassembled WGS sequence"/>
</dbReference>
<feature type="transmembrane region" description="Helical" evidence="1">
    <location>
        <begin position="9"/>
        <end position="28"/>
    </location>
</feature>
<evidence type="ECO:0000313" key="3">
    <source>
        <dbReference type="Proteomes" id="UP000317519"/>
    </source>
</evidence>
<dbReference type="EMBL" id="VLKO01000003">
    <property type="protein sequence ID" value="TWI01162.1"/>
    <property type="molecule type" value="Genomic_DNA"/>
</dbReference>
<comment type="caution">
    <text evidence="2">The sequence shown here is derived from an EMBL/GenBank/DDBJ whole genome shotgun (WGS) entry which is preliminary data.</text>
</comment>
<dbReference type="Pfam" id="PF09948">
    <property type="entry name" value="PpoB2"/>
    <property type="match status" value="1"/>
</dbReference>
<feature type="transmembrane region" description="Helical" evidence="1">
    <location>
        <begin position="99"/>
        <end position="124"/>
    </location>
</feature>
<keyword evidence="1" id="KW-0472">Membrane</keyword>
<sequence length="254" mass="28880">MKLSKYSKLSINFIIISISLLVWVLLLVNPGNIMTMEHCHVSASGPSAGSLKMLLEMNPFSSQLLGWGLMVVAMMLPKLIVPIQLIHMQSLKRNRFLNALLFVLGYVLIWMVTGVFMIAIIMMLNLLLPMSYLPALGFMIVAIIWQFSPIKQQCLNRGHEHWTLSAFGWSAKRDAFVYGIYHGLWCVGAGWALMLFPMLLPTGHNLAMIVVTIIMISEHMEHPQLPRWNFSLRLKLIKIIIAQSRIRLQQLVTV</sequence>
<evidence type="ECO:0000313" key="2">
    <source>
        <dbReference type="EMBL" id="TWI01162.1"/>
    </source>
</evidence>
<dbReference type="InterPro" id="IPR018688">
    <property type="entry name" value="PpoB2-like"/>
</dbReference>
<keyword evidence="1" id="KW-0812">Transmembrane</keyword>
<gene>
    <name evidence="2" type="ORF">IQ05_00730</name>
</gene>
<proteinExistence type="predicted"/>
<name>A0ABY3FLE5_9FLAO</name>
<keyword evidence="1" id="KW-1133">Transmembrane helix</keyword>
<keyword evidence="3" id="KW-1185">Reference proteome</keyword>
<dbReference type="RefSeq" id="WP_208653345.1">
    <property type="nucleotide sequence ID" value="NZ_VLKO01000003.1"/>
</dbReference>
<evidence type="ECO:0000256" key="1">
    <source>
        <dbReference type="SAM" id="Phobius"/>
    </source>
</evidence>
<feature type="transmembrane region" description="Helical" evidence="1">
    <location>
        <begin position="64"/>
        <end position="87"/>
    </location>
</feature>
<feature type="transmembrane region" description="Helical" evidence="1">
    <location>
        <begin position="175"/>
        <end position="193"/>
    </location>
</feature>
<feature type="transmembrane region" description="Helical" evidence="1">
    <location>
        <begin position="130"/>
        <end position="147"/>
    </location>
</feature>
<reference evidence="2 3" key="1">
    <citation type="journal article" date="2015" name="Stand. Genomic Sci.">
        <title>Genomic Encyclopedia of Bacterial and Archaeal Type Strains, Phase III: the genomes of soil and plant-associated and newly described type strains.</title>
        <authorList>
            <person name="Whitman W.B."/>
            <person name="Woyke T."/>
            <person name="Klenk H.P."/>
            <person name="Zhou Y."/>
            <person name="Lilburn T.G."/>
            <person name="Beck B.J."/>
            <person name="De Vos P."/>
            <person name="Vandamme P."/>
            <person name="Eisen J.A."/>
            <person name="Garrity G."/>
            <person name="Hugenholtz P."/>
            <person name="Kyrpides N.C."/>
        </authorList>
    </citation>
    <scope>NUCLEOTIDE SEQUENCE [LARGE SCALE GENOMIC DNA]</scope>
    <source>
        <strain evidence="2 3">CGMCC 1.6847</strain>
    </source>
</reference>
<protein>
    <submittedName>
        <fullName evidence="2">Metal-binding membrane protein</fullName>
    </submittedName>
</protein>
<accession>A0ABY3FLE5</accession>